<accession>A0A0N7MX76</accession>
<accession>A0A0P1MF06</accession>
<feature type="transmembrane region" description="Helical" evidence="1">
    <location>
        <begin position="74"/>
        <end position="92"/>
    </location>
</feature>
<keyword evidence="1" id="KW-0472">Membrane</keyword>
<dbReference type="AlphaFoldDB" id="A0A0N7MTI3"/>
<proteinExistence type="predicted"/>
<dbReference type="Proteomes" id="UP000182200">
    <property type="component" value="Unassembled WGS sequence"/>
</dbReference>
<accession>A0A0P1L5P4</accession>
<organism evidence="3 4">
    <name type="scientific">Candidatus Kryptonium thompsonii</name>
    <dbReference type="NCBI Taxonomy" id="1633631"/>
    <lineage>
        <taxon>Bacteria</taxon>
        <taxon>Pseudomonadati</taxon>
        <taxon>Candidatus Kryptoniota</taxon>
        <taxon>Candidatus Kryptonium</taxon>
    </lineage>
</organism>
<accession>A0A0P1LJP8</accession>
<accession>A0A0N7MTI3</accession>
<accession>A0A0P1LI26</accession>
<dbReference type="EMBL" id="FAOP01000008">
    <property type="protein sequence ID" value="CUU08014.1"/>
    <property type="molecule type" value="Genomic_DNA"/>
</dbReference>
<feature type="transmembrane region" description="Helical" evidence="1">
    <location>
        <begin position="128"/>
        <end position="148"/>
    </location>
</feature>
<reference evidence="3 4" key="2">
    <citation type="submission" date="2015-11" db="EMBL/GenBank/DDBJ databases">
        <authorList>
            <person name="Zhang Y."/>
            <person name="Guo Z."/>
        </authorList>
    </citation>
    <scope>NUCLEOTIDE SEQUENCE [LARGE SCALE GENOMIC DNA]</scope>
    <source>
        <strain evidence="3">JGI-4</strain>
    </source>
</reference>
<accession>A0A0P1M8M9</accession>
<evidence type="ECO:0000256" key="1">
    <source>
        <dbReference type="SAM" id="Phobius"/>
    </source>
</evidence>
<sequence length="155" mass="17401">MGKLNRKGIKVYMIMLLCVIVFDFLIISPVIFSNFGMNKFSEAVYLFFKPLCHQMDSRSFHINGVKLAVCSRCSSIYLGVLFGVFIAPIVINRKFLNKANLLLVLALIPSLFEFLYERFFGVEVLTAKVLSSLWLGGIAGLILTSQIIDMFSSQG</sequence>
<keyword evidence="1" id="KW-0812">Transmembrane</keyword>
<name>A0A0N7MTI3_9BACT</name>
<accession>A0A0P1MLY6</accession>
<reference evidence="2 5" key="1">
    <citation type="submission" date="2015-11" db="EMBL/GenBank/DDBJ databases">
        <authorList>
            <person name="Varghese N."/>
        </authorList>
    </citation>
    <scope>NUCLEOTIDE SEQUENCE [LARGE SCALE GENOMIC DNA]</scope>
    <source>
        <strain evidence="2 5">JGI-8</strain>
    </source>
</reference>
<feature type="transmembrane region" description="Helical" evidence="1">
    <location>
        <begin position="99"/>
        <end position="116"/>
    </location>
</feature>
<dbReference type="Proteomes" id="UP000182011">
    <property type="component" value="Unassembled WGS sequence"/>
</dbReference>
<evidence type="ECO:0000313" key="5">
    <source>
        <dbReference type="Proteomes" id="UP000182200"/>
    </source>
</evidence>
<accession>A0A0P1P4M4</accession>
<evidence type="ECO:0000313" key="2">
    <source>
        <dbReference type="EMBL" id="CUS76389.1"/>
    </source>
</evidence>
<keyword evidence="5" id="KW-1185">Reference proteome</keyword>
<evidence type="ECO:0000313" key="4">
    <source>
        <dbReference type="Proteomes" id="UP000182011"/>
    </source>
</evidence>
<dbReference type="InterPro" id="IPR019206">
    <property type="entry name" value="DUF2085_TM"/>
</dbReference>
<keyword evidence="1" id="KW-1133">Transmembrane helix</keyword>
<dbReference type="EMBL" id="CZVI01000001">
    <property type="protein sequence ID" value="CUS76389.1"/>
    <property type="molecule type" value="Genomic_DNA"/>
</dbReference>
<dbReference type="STRING" id="1633631.GCA_001442925_01953"/>
<accession>A0A0S4N9Y0</accession>
<protein>
    <submittedName>
        <fullName evidence="3">Predicted membrane protein (DUF2085)</fullName>
    </submittedName>
</protein>
<feature type="transmembrane region" description="Helical" evidence="1">
    <location>
        <begin position="12"/>
        <end position="32"/>
    </location>
</feature>
<dbReference type="Pfam" id="PF09858">
    <property type="entry name" value="DUF2085"/>
    <property type="match status" value="1"/>
</dbReference>
<evidence type="ECO:0000313" key="3">
    <source>
        <dbReference type="EMBL" id="CUU08014.1"/>
    </source>
</evidence>
<gene>
    <name evidence="3" type="ORF">JGI4_01958</name>
    <name evidence="2" type="ORF">JGI8_00011</name>
</gene>